<keyword evidence="1" id="KW-0812">Transmembrane</keyword>
<evidence type="ECO:0000313" key="4">
    <source>
        <dbReference type="Proteomes" id="UP001589854"/>
    </source>
</evidence>
<comment type="caution">
    <text evidence="3">The sequence shown here is derived from an EMBL/GenBank/DDBJ whole genome shotgun (WGS) entry which is preliminary data.</text>
</comment>
<organism evidence="3 4">
    <name type="scientific">Metabacillus herbersteinensis</name>
    <dbReference type="NCBI Taxonomy" id="283816"/>
    <lineage>
        <taxon>Bacteria</taxon>
        <taxon>Bacillati</taxon>
        <taxon>Bacillota</taxon>
        <taxon>Bacilli</taxon>
        <taxon>Bacillales</taxon>
        <taxon>Bacillaceae</taxon>
        <taxon>Metabacillus</taxon>
    </lineage>
</organism>
<keyword evidence="4" id="KW-1185">Reference proteome</keyword>
<dbReference type="InterPro" id="IPR009936">
    <property type="entry name" value="DUF1468"/>
</dbReference>
<keyword evidence="1" id="KW-1133">Transmembrane helix</keyword>
<dbReference type="EMBL" id="JBHLVO010000020">
    <property type="protein sequence ID" value="MFC0273388.1"/>
    <property type="molecule type" value="Genomic_DNA"/>
</dbReference>
<accession>A0ABV6GIV0</accession>
<gene>
    <name evidence="3" type="ORF">ACFFIX_18465</name>
</gene>
<proteinExistence type="predicted"/>
<evidence type="ECO:0000313" key="3">
    <source>
        <dbReference type="EMBL" id="MFC0273388.1"/>
    </source>
</evidence>
<feature type="domain" description="DUF1468" evidence="2">
    <location>
        <begin position="7"/>
        <end position="141"/>
    </location>
</feature>
<keyword evidence="1" id="KW-0472">Membrane</keyword>
<dbReference type="Proteomes" id="UP001589854">
    <property type="component" value="Unassembled WGS sequence"/>
</dbReference>
<evidence type="ECO:0000256" key="1">
    <source>
        <dbReference type="SAM" id="Phobius"/>
    </source>
</evidence>
<protein>
    <submittedName>
        <fullName evidence="3">Tripartite tricarboxylate transporter TctB family protein</fullName>
    </submittedName>
</protein>
<sequence>MRIPNIICGFIVMCIAGFFYAQSYQIKEVNVAEIGPIIMPRIYCGLLIVLGGIVVIQGLLDKSAKEERENTMGYAAASMGFVLLYILLIPFTGFYLSTVLLVAGLLFFSKVRNKILLISVPLGATLFIYIGFEKLLKVAIPIGSLFS</sequence>
<dbReference type="RefSeq" id="WP_378936634.1">
    <property type="nucleotide sequence ID" value="NZ_JBHLVO010000020.1"/>
</dbReference>
<reference evidence="3 4" key="1">
    <citation type="submission" date="2024-09" db="EMBL/GenBank/DDBJ databases">
        <authorList>
            <person name="Sun Q."/>
            <person name="Mori K."/>
        </authorList>
    </citation>
    <scope>NUCLEOTIDE SEQUENCE [LARGE SCALE GENOMIC DNA]</scope>
    <source>
        <strain evidence="3 4">CCM 7228</strain>
    </source>
</reference>
<feature type="transmembrane region" description="Helical" evidence="1">
    <location>
        <begin position="81"/>
        <end position="109"/>
    </location>
</feature>
<evidence type="ECO:0000259" key="2">
    <source>
        <dbReference type="Pfam" id="PF07331"/>
    </source>
</evidence>
<feature type="transmembrane region" description="Helical" evidence="1">
    <location>
        <begin position="115"/>
        <end position="132"/>
    </location>
</feature>
<dbReference type="Pfam" id="PF07331">
    <property type="entry name" value="TctB"/>
    <property type="match status" value="1"/>
</dbReference>
<feature type="transmembrane region" description="Helical" evidence="1">
    <location>
        <begin position="37"/>
        <end position="60"/>
    </location>
</feature>
<name>A0ABV6GIV0_9BACI</name>